<feature type="domain" description="Thioredoxin" evidence="1">
    <location>
        <begin position="197"/>
        <end position="349"/>
    </location>
</feature>
<dbReference type="EMBL" id="JAMQBK010000059">
    <property type="protein sequence ID" value="MCM2373001.1"/>
    <property type="molecule type" value="Genomic_DNA"/>
</dbReference>
<organism evidence="2 3">
    <name type="scientific">Aporhodopirellula aestuarii</name>
    <dbReference type="NCBI Taxonomy" id="2950107"/>
    <lineage>
        <taxon>Bacteria</taxon>
        <taxon>Pseudomonadati</taxon>
        <taxon>Planctomycetota</taxon>
        <taxon>Planctomycetia</taxon>
        <taxon>Pirellulales</taxon>
        <taxon>Pirellulaceae</taxon>
        <taxon>Aporhodopirellula</taxon>
    </lineage>
</organism>
<dbReference type="Pfam" id="PF00578">
    <property type="entry name" value="AhpC-TSA"/>
    <property type="match status" value="1"/>
</dbReference>
<dbReference type="InterPro" id="IPR013766">
    <property type="entry name" value="Thioredoxin_domain"/>
</dbReference>
<dbReference type="SUPFAM" id="SSF52833">
    <property type="entry name" value="Thioredoxin-like"/>
    <property type="match status" value="1"/>
</dbReference>
<dbReference type="PANTHER" id="PTHR42852">
    <property type="entry name" value="THIOL:DISULFIDE INTERCHANGE PROTEIN DSBE"/>
    <property type="match status" value="1"/>
</dbReference>
<dbReference type="PROSITE" id="PS51352">
    <property type="entry name" value="THIOREDOXIN_2"/>
    <property type="match status" value="1"/>
</dbReference>
<evidence type="ECO:0000259" key="1">
    <source>
        <dbReference type="PROSITE" id="PS51352"/>
    </source>
</evidence>
<dbReference type="InterPro" id="IPR036249">
    <property type="entry name" value="Thioredoxin-like_sf"/>
</dbReference>
<name>A0ABT0U9G7_9BACT</name>
<dbReference type="Proteomes" id="UP001202961">
    <property type="component" value="Unassembled WGS sequence"/>
</dbReference>
<accession>A0ABT0U9G7</accession>
<proteinExistence type="predicted"/>
<reference evidence="2 3" key="1">
    <citation type="journal article" date="2022" name="Syst. Appl. Microbiol.">
        <title>Rhodopirellula aestuarii sp. nov., a novel member of the genus Rhodopirellula isolated from brackish sediments collected in the Tagus River estuary, Portugal.</title>
        <authorList>
            <person name="Vitorino I.R."/>
            <person name="Klimek D."/>
            <person name="Calusinska M."/>
            <person name="Lobo-da-Cunha A."/>
            <person name="Vasconcelos V."/>
            <person name="Lage O.M."/>
        </authorList>
    </citation>
    <scope>NUCLEOTIDE SEQUENCE [LARGE SCALE GENOMIC DNA]</scope>
    <source>
        <strain evidence="2 3">ICT_H3.1</strain>
    </source>
</reference>
<sequence length="350" mass="40160">MSFTASAAEPPAEAASDVTSQPFLLQMIRDDAVQQELRLDESKIKQVDVAISEVDPRWWVSRIQPREQQQAEVRELTQHLRKRLSQILEDDQSRRLAELERQAHGTRMVRRADVVTGLGISPTQQAKFEKLFAETDAEVASIQKDLTEKTIDTKQAAQEIATEQRNERQGLLEILTPDQQAKIGPLVGATFDFSQVKRTYPRAPDFITEGSQWLGPESVRMPDLRGKVVAVFFYAFQCINCQRNFPHYKAWHTDMADDGLVIIGIQRPETAAERDINRVKEALKKDGFEFPVLFDQDSNNWNAWGNTMWPTTYLIDKKGFIRRWWQGEMNWQGTPGEQQMRESIVALLAE</sequence>
<dbReference type="RefSeq" id="WP_250930633.1">
    <property type="nucleotide sequence ID" value="NZ_JAMQBK010000059.1"/>
</dbReference>
<protein>
    <submittedName>
        <fullName evidence="2">Redoxin domain-containing protein</fullName>
    </submittedName>
</protein>
<comment type="caution">
    <text evidence="2">The sequence shown here is derived from an EMBL/GenBank/DDBJ whole genome shotgun (WGS) entry which is preliminary data.</text>
</comment>
<gene>
    <name evidence="2" type="ORF">NB063_20505</name>
</gene>
<keyword evidence="3" id="KW-1185">Reference proteome</keyword>
<evidence type="ECO:0000313" key="2">
    <source>
        <dbReference type="EMBL" id="MCM2373001.1"/>
    </source>
</evidence>
<dbReference type="Gene3D" id="3.40.30.10">
    <property type="entry name" value="Glutaredoxin"/>
    <property type="match status" value="1"/>
</dbReference>
<dbReference type="InterPro" id="IPR000866">
    <property type="entry name" value="AhpC/TSA"/>
</dbReference>
<dbReference type="InterPro" id="IPR050553">
    <property type="entry name" value="Thioredoxin_ResA/DsbE_sf"/>
</dbReference>
<dbReference type="PANTHER" id="PTHR42852:SF13">
    <property type="entry name" value="PROTEIN DIPZ"/>
    <property type="match status" value="1"/>
</dbReference>
<evidence type="ECO:0000313" key="3">
    <source>
        <dbReference type="Proteomes" id="UP001202961"/>
    </source>
</evidence>